<accession>A0A956LWM3</accession>
<comment type="caution">
    <text evidence="1">The sequence shown here is derived from an EMBL/GenBank/DDBJ whole genome shotgun (WGS) entry which is preliminary data.</text>
</comment>
<gene>
    <name evidence="1" type="ORF">KC729_05225</name>
</gene>
<protein>
    <recommendedName>
        <fullName evidence="3">T9SS type A sorting domain-containing protein</fullName>
    </recommendedName>
</protein>
<evidence type="ECO:0000313" key="2">
    <source>
        <dbReference type="Proteomes" id="UP000697710"/>
    </source>
</evidence>
<dbReference type="Proteomes" id="UP000697710">
    <property type="component" value="Unassembled WGS sequence"/>
</dbReference>
<proteinExistence type="predicted"/>
<dbReference type="EMBL" id="JAGQHR010000104">
    <property type="protein sequence ID" value="MCA9727065.1"/>
    <property type="molecule type" value="Genomic_DNA"/>
</dbReference>
<reference evidence="1" key="2">
    <citation type="journal article" date="2021" name="Microbiome">
        <title>Successional dynamics and alternative stable states in a saline activated sludge microbial community over 9 years.</title>
        <authorList>
            <person name="Wang Y."/>
            <person name="Ye J."/>
            <person name="Ju F."/>
            <person name="Liu L."/>
            <person name="Boyd J.A."/>
            <person name="Deng Y."/>
            <person name="Parks D.H."/>
            <person name="Jiang X."/>
            <person name="Yin X."/>
            <person name="Woodcroft B.J."/>
            <person name="Tyson G.W."/>
            <person name="Hugenholtz P."/>
            <person name="Polz M.F."/>
            <person name="Zhang T."/>
        </authorList>
    </citation>
    <scope>NUCLEOTIDE SEQUENCE</scope>
    <source>
        <strain evidence="1">HKST-UBA01</strain>
    </source>
</reference>
<dbReference type="AlphaFoldDB" id="A0A956LWM3"/>
<evidence type="ECO:0000313" key="1">
    <source>
        <dbReference type="EMBL" id="MCA9727065.1"/>
    </source>
</evidence>
<evidence type="ECO:0008006" key="3">
    <source>
        <dbReference type="Google" id="ProtNLM"/>
    </source>
</evidence>
<dbReference type="Gene3D" id="2.60.40.4070">
    <property type="match status" value="1"/>
</dbReference>
<sequence>VPYDINDYDDFEDWMVADAAESLGFVDSDGDGSVIDEMTFYNQGTYGGWDNVIAVFVPADYTFHTAQAGWVTSWCKLSQQMSYGTWAHEWGHVFGACDEGGSPAGCNGIECTDVCMSYYLVDQVPNGNCSYCTAGVDCLMRGYVNVPPCTYTHRNWGWWDTNGDGRVDNTMAWDADSQSLYELWELFHNGYMIHTNTTWGMVATQRWTSWSVMGVRSRGNSSYGMAVYADNNRNDFLEADYVSPGVRFVVGDYNHNRLGNDFIRLYNFGGNGQYVLSYEAGSQVLYPDGVDRAQSWSSTNVVKAFDMPLLGGETIQIQLDIDTAGLDLGMALFKSNGDVYYGSRQDAVWEEDDWPAGISESYTFDVPEDDVYGLIVWSNNEAAGSFSIKIGPTLRSLDEATPFLSYLDLSLYSYSPYTNYWAVAAARPGASSNVTLRLFGDSHFEDELATSGAYPNIELIAADYNPGYSTDYLRTIRKSGVNPHQTEWEQGSDILAGFEDHTWENGHICKVWDAHLQAGQEYRFQRYGSVFAPLTTRIFLFSSADGDRYKQRSGAAAGAAAATPEGEWFTYTAPADDWYGFVMMNEDDSSGGYSVGVGPYVVLDEEESASFTDQVIWADFDTQAGSWNVVGVRPEEGGSSAMWLWDCEDRFSPCYLDGDAYGDLVRYVVLDGNHLPADTYYARADRLAGTGVQTVSFDSAPAAALSLPDPDAIVIGQGTFSDGEVARIHDFALGFTPASVVVTVTPGSTALDVGVALFRSRSGQYIQGSDQAVAEANDGGPGIPEQMTASLTVRDTYGLVVTNRSGVAGEYEIRIQHLDAADVEQEAAPDRLDLQALGTATGHPTLRLALPETGPVRLDVFDVRGRLVQNLVDKPMEAGTHEIRWDGDRTRDRTSGVYFVRLRALADERTLKVVTSR</sequence>
<reference evidence="1" key="1">
    <citation type="submission" date="2020-04" db="EMBL/GenBank/DDBJ databases">
        <authorList>
            <person name="Zhang T."/>
        </authorList>
    </citation>
    <scope>NUCLEOTIDE SEQUENCE</scope>
    <source>
        <strain evidence="1">HKST-UBA01</strain>
    </source>
</reference>
<organism evidence="1 2">
    <name type="scientific">Eiseniibacteriota bacterium</name>
    <dbReference type="NCBI Taxonomy" id="2212470"/>
    <lineage>
        <taxon>Bacteria</taxon>
        <taxon>Candidatus Eiseniibacteriota</taxon>
    </lineage>
</organism>
<name>A0A956LWM3_UNCEI</name>
<feature type="non-terminal residue" evidence="1">
    <location>
        <position position="1"/>
    </location>
</feature>